<sequence>MKKIKFRHIIFSIIGISAIASIGATIPYALSVQTENFNSQLKIFTKDASSAKSLASTTQFNSAEFDKLVTQIKPKEKFAKRLNAYDALNLHFDNVYNFDLNDAVDFSELSKKYPDLLFKLVLPESKSAIEIKQNVLKNLGINVSNATKSINYTTKFDLDFSKQEKSFQFSPENFSASISLSKLKFLEGKTATETAILFNKNFQKNFSETNNETKALYKTFSQFGGVSFSLNSDPLFVLPSNFEIRPEIQTEKLSFNSVNDGQNEIILNLVLLEKLTKKEHKFPLKFLDLPKASQEYGAKFLEIFKKNYEFNSVISKYLAKNNSNVAKLFDKTTELKNLNLSEFSAWFKAKSNADANFLNEIKTLIPNFEPKNVTFSVKKAEKSAEKDNLVTVALKVDGNFKNQDQLPAGLKLGENNEYSYNFEFNFDTTESIYSGYFRNAIETFDTKTAENLENLSFEIKKDLPVTIFASTIDNRIKHLLNKPLDLKNITKTAASLFDFLNFSANRKEVLSPKQAEVSTTLFQDTGENGASQNSESSTLSTNIPKPASSQDAGNYLKTLFENLEKVKFPPNTSLFLSTFFKDKYTLKLEIKTDGITKEELEIEIDKVSKDNNAYKSLVDSVKMHLFLDWRTNVETKSEGEGKGQKQVLTSITAVNNPNLKFNVNKEPSEKSKQKVYLDPENQGIYLAEGGISLENTPKDKKETENLKLEKGKTLFYAFKPTKLSRMMVIQYFLLQANNDGNKFNLIIEPELGMDQFNKIGADFEEKNKQPQNNFLNFNHKKAGFQNTFNGEYKLEPKFSNGQISLEVDLKVKNNLNAFHDFLNDANATIILAANVVEKNGKSVLELKFYSSEYEKGKVPRFIWEREIPSDIQWDFSKSLTFGTTKSDNQKKIDENQRLVRSFTGITFKGFALFEKPKTDQEYNDVFEKFRKQYIE</sequence>
<keyword evidence="2" id="KW-1133">Transmembrane helix</keyword>
<evidence type="ECO:0000313" key="4">
    <source>
        <dbReference type="Proteomes" id="UP000289629"/>
    </source>
</evidence>
<proteinExistence type="predicted"/>
<evidence type="ECO:0000313" key="3">
    <source>
        <dbReference type="EMBL" id="VEU61220.1"/>
    </source>
</evidence>
<reference evidence="3 4" key="1">
    <citation type="submission" date="2019-01" db="EMBL/GenBank/DDBJ databases">
        <authorList>
            <consortium name="Pathogen Informatics"/>
        </authorList>
    </citation>
    <scope>NUCLEOTIDE SEQUENCE [LARGE SCALE GENOMIC DNA]</scope>
    <source>
        <strain evidence="3 4">NCTC10125</strain>
    </source>
</reference>
<dbReference type="EMBL" id="LR214971">
    <property type="protein sequence ID" value="VEU61220.1"/>
    <property type="molecule type" value="Genomic_DNA"/>
</dbReference>
<dbReference type="RefSeq" id="WP_044635155.1">
    <property type="nucleotide sequence ID" value="NZ_CP007229.1"/>
</dbReference>
<dbReference type="KEGG" id="mds:MDIS_00360"/>
<dbReference type="NCBIfam" id="NF038058">
    <property type="entry name" value="adhes_P110_Nter"/>
    <property type="match status" value="1"/>
</dbReference>
<dbReference type="Proteomes" id="UP000289629">
    <property type="component" value="Chromosome"/>
</dbReference>
<name>A0AAJ5NRT6_9BACT</name>
<keyword evidence="2" id="KW-0472">Membrane</keyword>
<feature type="region of interest" description="Disordered" evidence="1">
    <location>
        <begin position="522"/>
        <end position="547"/>
    </location>
</feature>
<dbReference type="AlphaFoldDB" id="A0AAJ5NRT6"/>
<evidence type="ECO:0000256" key="2">
    <source>
        <dbReference type="SAM" id="Phobius"/>
    </source>
</evidence>
<keyword evidence="2" id="KW-0812">Transmembrane</keyword>
<feature type="transmembrane region" description="Helical" evidence="2">
    <location>
        <begin position="9"/>
        <end position="30"/>
    </location>
</feature>
<organism evidence="3 4">
    <name type="scientific">Mesomycoplasma dispar</name>
    <dbReference type="NCBI Taxonomy" id="86660"/>
    <lineage>
        <taxon>Bacteria</taxon>
        <taxon>Bacillati</taxon>
        <taxon>Mycoplasmatota</taxon>
        <taxon>Mycoplasmoidales</taxon>
        <taxon>Metamycoplasmataceae</taxon>
        <taxon>Mesomycoplasma</taxon>
    </lineage>
</organism>
<protein>
    <submittedName>
        <fullName evidence="3">Uncharacterized protein</fullName>
    </submittedName>
</protein>
<gene>
    <name evidence="3" type="ORF">NCTC10125_00070</name>
</gene>
<evidence type="ECO:0000256" key="1">
    <source>
        <dbReference type="SAM" id="MobiDB-lite"/>
    </source>
</evidence>
<accession>A0AAJ5NRT6</accession>